<evidence type="ECO:0000313" key="1">
    <source>
        <dbReference type="EMBL" id="EYE89493.1"/>
    </source>
</evidence>
<sequence length="468" mass="53579">MISLICRIKEKSPFENSSGNTVYISPDLAKEISFKNNTKTKLICGGREIDVTVIVCAECPYSQRILCMNRDLLDTLLIPDDIEVEVIFHTSVIKLGPFIGILADKNLLEGYIDGNEFKEKFEIYSDTAKSIGAFAYIFKIKDLDLNKKQVKGWVVEYDDDSNAYLTRKTLPLPDVIYNRSVVSPFSSMNKKLKLLEKLNNSTIIMNRYTRINKLKVAKILSQNKITKKYIPKTFKFKGINDIEKMLQRFDAAYLKPVNGSFGSRVIKVIKDEKYGYAAFYNKDRENIKITGDLESVMSKLKDIMGKRTYIIQQGILLADYHGRPFDMRFVMQKNSKGSWDISWSRSRVASQNNAVTNVAAGGTSISTLKVIREASKDKMDITIEKIKEACIDICNILDKNLKLCDLGFDVGLDKDLNVYLIEVNFRELCRQSNISGEWEGISRCYKQPIYYLKSLYQQEMAKKYSPQN</sequence>
<dbReference type="EMBL" id="AZQP01000004">
    <property type="protein sequence ID" value="EYE89493.1"/>
    <property type="molecule type" value="Genomic_DNA"/>
</dbReference>
<dbReference type="PANTHER" id="PTHR21621:SF0">
    <property type="entry name" value="BETA-CITRYLGLUTAMATE SYNTHASE B-RELATED"/>
    <property type="match status" value="1"/>
</dbReference>
<dbReference type="Pfam" id="PF14398">
    <property type="entry name" value="ATPgrasp_YheCD"/>
    <property type="match status" value="1"/>
</dbReference>
<dbReference type="STRING" id="1403537.Q428_02365"/>
<dbReference type="AlphaFoldDB" id="A0A017RXK2"/>
<dbReference type="Gene3D" id="3.30.470.20">
    <property type="entry name" value="ATP-grasp fold, B domain"/>
    <property type="match status" value="1"/>
</dbReference>
<dbReference type="Proteomes" id="UP000019681">
    <property type="component" value="Unassembled WGS sequence"/>
</dbReference>
<protein>
    <recommendedName>
        <fullName evidence="3">ATP-grasp domain-containing protein</fullName>
    </recommendedName>
</protein>
<name>A0A017RXK2_9CLOT</name>
<dbReference type="GO" id="GO:0016879">
    <property type="term" value="F:ligase activity, forming carbon-nitrogen bonds"/>
    <property type="evidence" value="ECO:0007669"/>
    <property type="project" value="TreeGrafter"/>
</dbReference>
<organism evidence="1 2">
    <name type="scientific">Fervidicella metallireducens AeB</name>
    <dbReference type="NCBI Taxonomy" id="1403537"/>
    <lineage>
        <taxon>Bacteria</taxon>
        <taxon>Bacillati</taxon>
        <taxon>Bacillota</taxon>
        <taxon>Clostridia</taxon>
        <taxon>Eubacteriales</taxon>
        <taxon>Clostridiaceae</taxon>
        <taxon>Fervidicella</taxon>
    </lineage>
</organism>
<dbReference type="RefSeq" id="WP_035377791.1">
    <property type="nucleotide sequence ID" value="NZ_AZQP01000004.1"/>
</dbReference>
<dbReference type="OrthoDB" id="1809801at2"/>
<evidence type="ECO:0000313" key="2">
    <source>
        <dbReference type="Proteomes" id="UP000019681"/>
    </source>
</evidence>
<dbReference type="PANTHER" id="PTHR21621">
    <property type="entry name" value="RIBOSOMAL PROTEIN S6 MODIFICATION PROTEIN"/>
    <property type="match status" value="1"/>
</dbReference>
<accession>A0A017RXK2</accession>
<reference evidence="1 2" key="1">
    <citation type="journal article" date="2014" name="Genome Announc.">
        <title>Draft Genome Sequence of Fervidicella metallireducens Strain AeBT, an Iron-Reducing Thermoanaerobe from the Great Artesian Basin.</title>
        <authorList>
            <person name="Patel B.K."/>
        </authorList>
    </citation>
    <scope>NUCLEOTIDE SEQUENCE [LARGE SCALE GENOMIC DNA]</scope>
    <source>
        <strain evidence="1 2">AeB</strain>
    </source>
</reference>
<keyword evidence="2" id="KW-1185">Reference proteome</keyword>
<dbReference type="InterPro" id="IPR026838">
    <property type="entry name" value="YheC/D"/>
</dbReference>
<dbReference type="GO" id="GO:0005737">
    <property type="term" value="C:cytoplasm"/>
    <property type="evidence" value="ECO:0007669"/>
    <property type="project" value="TreeGrafter"/>
</dbReference>
<comment type="caution">
    <text evidence="1">The sequence shown here is derived from an EMBL/GenBank/DDBJ whole genome shotgun (WGS) entry which is preliminary data.</text>
</comment>
<dbReference type="SUPFAM" id="SSF56059">
    <property type="entry name" value="Glutathione synthetase ATP-binding domain-like"/>
    <property type="match status" value="1"/>
</dbReference>
<gene>
    <name evidence="1" type="ORF">Q428_02365</name>
</gene>
<evidence type="ECO:0008006" key="3">
    <source>
        <dbReference type="Google" id="ProtNLM"/>
    </source>
</evidence>
<proteinExistence type="predicted"/>